<dbReference type="EC" id="3.2.1.4" evidence="3"/>
<keyword evidence="4" id="KW-0378">Hydrolase</keyword>
<accession>A0ABY9D0Y9</accession>
<keyword evidence="12" id="KW-1185">Reference proteome</keyword>
<evidence type="ECO:0000313" key="11">
    <source>
        <dbReference type="EMBL" id="WKA00644.1"/>
    </source>
</evidence>
<feature type="domain" description="Glycoside hydrolase family 9" evidence="10">
    <location>
        <begin position="25"/>
        <end position="478"/>
    </location>
</feature>
<evidence type="ECO:0000313" key="12">
    <source>
        <dbReference type="Proteomes" id="UP001227230"/>
    </source>
</evidence>
<evidence type="ECO:0000256" key="4">
    <source>
        <dbReference type="ARBA" id="ARBA00022801"/>
    </source>
</evidence>
<evidence type="ECO:0000256" key="8">
    <source>
        <dbReference type="ARBA" id="ARBA00023326"/>
    </source>
</evidence>
<dbReference type="Pfam" id="PF00759">
    <property type="entry name" value="Glyco_hydro_9"/>
    <property type="match status" value="1"/>
</dbReference>
<evidence type="ECO:0000256" key="6">
    <source>
        <dbReference type="ARBA" id="ARBA00023277"/>
    </source>
</evidence>
<evidence type="ECO:0000256" key="1">
    <source>
        <dbReference type="ARBA" id="ARBA00000966"/>
    </source>
</evidence>
<feature type="signal peptide" evidence="9">
    <location>
        <begin position="1"/>
        <end position="22"/>
    </location>
</feature>
<evidence type="ECO:0000256" key="7">
    <source>
        <dbReference type="ARBA" id="ARBA00023295"/>
    </source>
</evidence>
<sequence>MSPKTLLPLGFSLLLLLQGAASSNYGAALTKSLLYFEAQRSGKLPPNQRVLWRGDSALQDGNDAGVDLVGGYYDAGDNVKFGFPHAFTVTLLSWGVIEYGQQLAAKKELGHAMEAIKWGTDYFIKAHTQPNVLYGQVGDGDADHACWERPEDMTTPRTSYKIDGQHPGSDLAGETAAAFAAASMAFSKSDPSYSSQLLSHGKQLFDFAKTHQGLYQNSIPQAKFYASSGFEIQDELVWAAAWLYRATNDQTYVNYLGSANTGGTRSEFSWDDKYTGAQVLVAKFIMEGRLPSTDNWVNYKSHAEQFICNTVQKGYNNVKMTRGGALWWLSWNNVQYTTSALLLTISYADWLNAARSNLNCPNGQVSPDQLIAFARLQVDYILGRNPRGMSYMLGYGARFPQQLHHRGSSIVSIKKDKRLVTCTGGYTEWFNRQAPNPNIVYGAIAGGPDQYDNYNDSRPNYEQAESATVNTAPFVGVLARLA</sequence>
<dbReference type="PANTHER" id="PTHR22298">
    <property type="entry name" value="ENDO-1,4-BETA-GLUCANASE"/>
    <property type="match status" value="1"/>
</dbReference>
<dbReference type="InterPro" id="IPR012341">
    <property type="entry name" value="6hp_glycosidase-like_sf"/>
</dbReference>
<organism evidence="11 12">
    <name type="scientific">Vitis vinifera</name>
    <name type="common">Grape</name>
    <dbReference type="NCBI Taxonomy" id="29760"/>
    <lineage>
        <taxon>Eukaryota</taxon>
        <taxon>Viridiplantae</taxon>
        <taxon>Streptophyta</taxon>
        <taxon>Embryophyta</taxon>
        <taxon>Tracheophyta</taxon>
        <taxon>Spermatophyta</taxon>
        <taxon>Magnoliopsida</taxon>
        <taxon>eudicotyledons</taxon>
        <taxon>Gunneridae</taxon>
        <taxon>Pentapetalae</taxon>
        <taxon>rosids</taxon>
        <taxon>Vitales</taxon>
        <taxon>Vitaceae</taxon>
        <taxon>Viteae</taxon>
        <taxon>Vitis</taxon>
    </lineage>
</organism>
<evidence type="ECO:0000256" key="5">
    <source>
        <dbReference type="ARBA" id="ARBA00023001"/>
    </source>
</evidence>
<keyword evidence="9" id="KW-0732">Signal</keyword>
<dbReference type="EMBL" id="CP126660">
    <property type="protein sequence ID" value="WKA00644.1"/>
    <property type="molecule type" value="Genomic_DNA"/>
</dbReference>
<dbReference type="Proteomes" id="UP001227230">
    <property type="component" value="Chromosome 13"/>
</dbReference>
<evidence type="ECO:0000256" key="3">
    <source>
        <dbReference type="ARBA" id="ARBA00012601"/>
    </source>
</evidence>
<comment type="similarity">
    <text evidence="2">Belongs to the glycosyl hydrolase 9 (cellulase E) family.</text>
</comment>
<feature type="chain" id="PRO_5046566397" description="cellulase" evidence="9">
    <location>
        <begin position="23"/>
        <end position="482"/>
    </location>
</feature>
<reference evidence="11 12" key="1">
    <citation type="journal article" date="2023" name="Hortic Res">
        <title>The complete reference genome for grapevine (Vitis vinifera L.) genetics and breeding.</title>
        <authorList>
            <person name="Shi X."/>
            <person name="Cao S."/>
            <person name="Wang X."/>
            <person name="Huang S."/>
            <person name="Wang Y."/>
            <person name="Liu Z."/>
            <person name="Liu W."/>
            <person name="Leng X."/>
            <person name="Peng Y."/>
            <person name="Wang N."/>
            <person name="Wang Y."/>
            <person name="Ma Z."/>
            <person name="Xu X."/>
            <person name="Zhang F."/>
            <person name="Xue H."/>
            <person name="Zhong H."/>
            <person name="Wang Y."/>
            <person name="Zhang K."/>
            <person name="Velt A."/>
            <person name="Avia K."/>
            <person name="Holtgrawe D."/>
            <person name="Grimplet J."/>
            <person name="Matus J.T."/>
            <person name="Ware D."/>
            <person name="Wu X."/>
            <person name="Wang H."/>
            <person name="Liu C."/>
            <person name="Fang Y."/>
            <person name="Rustenholz C."/>
            <person name="Cheng Z."/>
            <person name="Xiao H."/>
            <person name="Zhou Y."/>
        </authorList>
    </citation>
    <scope>NUCLEOTIDE SEQUENCE [LARGE SCALE GENOMIC DNA]</scope>
    <source>
        <strain evidence="12">cv. Pinot noir / PN40024</strain>
        <tissue evidence="11">Leaf</tissue>
    </source>
</reference>
<keyword evidence="6" id="KW-0119">Carbohydrate metabolism</keyword>
<protein>
    <recommendedName>
        <fullName evidence="3">cellulase</fullName>
        <ecNumber evidence="3">3.2.1.4</ecNumber>
    </recommendedName>
</protein>
<name>A0ABY9D0Y9_VITVI</name>
<dbReference type="InterPro" id="IPR001701">
    <property type="entry name" value="Glyco_hydro_9"/>
</dbReference>
<dbReference type="Gene3D" id="1.50.10.10">
    <property type="match status" value="1"/>
</dbReference>
<proteinExistence type="inferred from homology"/>
<gene>
    <name evidence="11" type="ORF">VitviT2T_018982</name>
</gene>
<comment type="catalytic activity">
    <reaction evidence="1">
        <text>Endohydrolysis of (1-&gt;4)-beta-D-glucosidic linkages in cellulose, lichenin and cereal beta-D-glucans.</text>
        <dbReference type="EC" id="3.2.1.4"/>
    </reaction>
</comment>
<keyword evidence="8" id="KW-0624">Polysaccharide degradation</keyword>
<dbReference type="SUPFAM" id="SSF48208">
    <property type="entry name" value="Six-hairpin glycosidases"/>
    <property type="match status" value="1"/>
</dbReference>
<evidence type="ECO:0000256" key="2">
    <source>
        <dbReference type="ARBA" id="ARBA00007072"/>
    </source>
</evidence>
<keyword evidence="7" id="KW-0326">Glycosidase</keyword>
<evidence type="ECO:0000259" key="10">
    <source>
        <dbReference type="Pfam" id="PF00759"/>
    </source>
</evidence>
<keyword evidence="5" id="KW-0136">Cellulose degradation</keyword>
<dbReference type="InterPro" id="IPR008928">
    <property type="entry name" value="6-hairpin_glycosidase_sf"/>
</dbReference>
<evidence type="ECO:0000256" key="9">
    <source>
        <dbReference type="SAM" id="SignalP"/>
    </source>
</evidence>